<reference evidence="2 3" key="1">
    <citation type="submission" date="2023-01" db="EMBL/GenBank/DDBJ databases">
        <title>Analysis of 21 Apiospora genomes using comparative genomics revels a genus with tremendous synthesis potential of carbohydrate active enzymes and secondary metabolites.</title>
        <authorList>
            <person name="Sorensen T."/>
        </authorList>
    </citation>
    <scope>NUCLEOTIDE SEQUENCE [LARGE SCALE GENOMIC DNA]</scope>
    <source>
        <strain evidence="2 3">CBS 117206</strain>
    </source>
</reference>
<feature type="compositionally biased region" description="Basic residues" evidence="1">
    <location>
        <begin position="1"/>
        <end position="11"/>
    </location>
</feature>
<feature type="region of interest" description="Disordered" evidence="1">
    <location>
        <begin position="169"/>
        <end position="189"/>
    </location>
</feature>
<feature type="compositionally biased region" description="Low complexity" evidence="1">
    <location>
        <begin position="19"/>
        <end position="32"/>
    </location>
</feature>
<keyword evidence="3" id="KW-1185">Reference proteome</keyword>
<evidence type="ECO:0000256" key="1">
    <source>
        <dbReference type="SAM" id="MobiDB-lite"/>
    </source>
</evidence>
<organism evidence="2 3">
    <name type="scientific">Apiospora kogelbergensis</name>
    <dbReference type="NCBI Taxonomy" id="1337665"/>
    <lineage>
        <taxon>Eukaryota</taxon>
        <taxon>Fungi</taxon>
        <taxon>Dikarya</taxon>
        <taxon>Ascomycota</taxon>
        <taxon>Pezizomycotina</taxon>
        <taxon>Sordariomycetes</taxon>
        <taxon>Xylariomycetidae</taxon>
        <taxon>Amphisphaeriales</taxon>
        <taxon>Apiosporaceae</taxon>
        <taxon>Apiospora</taxon>
    </lineage>
</organism>
<comment type="caution">
    <text evidence="2">The sequence shown here is derived from an EMBL/GenBank/DDBJ whole genome shotgun (WGS) entry which is preliminary data.</text>
</comment>
<accession>A0AAW0Q6T2</accession>
<dbReference type="EMBL" id="JAQQWP010000011">
    <property type="protein sequence ID" value="KAK8095681.1"/>
    <property type="molecule type" value="Genomic_DNA"/>
</dbReference>
<dbReference type="Proteomes" id="UP001392437">
    <property type="component" value="Unassembled WGS sequence"/>
</dbReference>
<dbReference type="AlphaFoldDB" id="A0AAW0Q6T2"/>
<feature type="region of interest" description="Disordered" evidence="1">
    <location>
        <begin position="105"/>
        <end position="135"/>
    </location>
</feature>
<proteinExistence type="predicted"/>
<gene>
    <name evidence="2" type="ORF">PG999_013703</name>
</gene>
<protein>
    <submittedName>
        <fullName evidence="2">Uncharacterized protein</fullName>
    </submittedName>
</protein>
<name>A0AAW0Q6T2_9PEZI</name>
<feature type="compositionally biased region" description="Polar residues" evidence="1">
    <location>
        <begin position="105"/>
        <end position="130"/>
    </location>
</feature>
<evidence type="ECO:0000313" key="2">
    <source>
        <dbReference type="EMBL" id="KAK8095681.1"/>
    </source>
</evidence>
<evidence type="ECO:0000313" key="3">
    <source>
        <dbReference type="Proteomes" id="UP001392437"/>
    </source>
</evidence>
<sequence>MTPRPQMRRRQTPQSFTDSASMSASARASGDSNQSLAITPTDEIDLMSTQPNHGHPFPTTSTSHAVPLRREALMDHDPDQDGGFDDLQHKMYSNIDFFSHFGLQPEQQHALSTQSAGPTQNSHGQGQGQDSIFAPGFPTLANLGLMGIQQPPSPPGSAISSAAGTTAATFSRNGSMDTSPLKDKDKAPTNSEQCACLNDQLRAIQQLDDDHFRITTLSLDQVLQLQKMLMAQCNNSLRCSSCQPLPTVHSVLVIICDRLTEMFECIHKRLKRLHQHLADNEHATVQEQGESKGHADYPAQLFCGSTGEIAGMATCNTALFKPAFQDSYSHMEQIHMMKGLLSMQVKGFQDLLVRVRSPIQAWGSQARLSKVASLLSRMERAGANIDDVLQTILDETM</sequence>
<feature type="region of interest" description="Disordered" evidence="1">
    <location>
        <begin position="1"/>
        <end position="40"/>
    </location>
</feature>